<gene>
    <name evidence="2" type="ORF">GWK36_00945</name>
</gene>
<name>A0A6G7V9R3_9GAMM</name>
<organism evidence="2 3">
    <name type="scientific">Caldichromatium japonicum</name>
    <dbReference type="NCBI Taxonomy" id="2699430"/>
    <lineage>
        <taxon>Bacteria</taxon>
        <taxon>Pseudomonadati</taxon>
        <taxon>Pseudomonadota</taxon>
        <taxon>Gammaproteobacteria</taxon>
        <taxon>Chromatiales</taxon>
        <taxon>Chromatiaceae</taxon>
        <taxon>Caldichromatium</taxon>
    </lineage>
</organism>
<dbReference type="NCBIfam" id="TIGR01444">
    <property type="entry name" value="fkbM_fam"/>
    <property type="match status" value="1"/>
</dbReference>
<keyword evidence="3" id="KW-1185">Reference proteome</keyword>
<dbReference type="GO" id="GO:0032259">
    <property type="term" value="P:methylation"/>
    <property type="evidence" value="ECO:0007669"/>
    <property type="project" value="UniProtKB-KW"/>
</dbReference>
<reference evidence="3" key="1">
    <citation type="submission" date="2020-01" db="EMBL/GenBank/DDBJ databases">
        <title>Caldichromatium gen. nov., sp. nov., a thermophilic purple sulfur bacterium member of the family Chromatiaceae isolated from Nakabusa hot spring, Japan.</title>
        <authorList>
            <person name="Saini M.K."/>
            <person name="Hanada S."/>
            <person name="Tank M."/>
        </authorList>
    </citation>
    <scope>NUCLEOTIDE SEQUENCE [LARGE SCALE GENOMIC DNA]</scope>
    <source>
        <strain evidence="3">No.7</strain>
    </source>
</reference>
<dbReference type="InterPro" id="IPR006342">
    <property type="entry name" value="FkbM_mtfrase"/>
</dbReference>
<dbReference type="RefSeq" id="WP_166269291.1">
    <property type="nucleotide sequence ID" value="NZ_CP048029.1"/>
</dbReference>
<keyword evidence="2" id="KW-0489">Methyltransferase</keyword>
<dbReference type="Pfam" id="PF05050">
    <property type="entry name" value="Methyltransf_21"/>
    <property type="match status" value="1"/>
</dbReference>
<feature type="domain" description="Methyltransferase FkbM" evidence="1">
    <location>
        <begin position="93"/>
        <end position="256"/>
    </location>
</feature>
<dbReference type="PANTHER" id="PTHR34203:SF15">
    <property type="entry name" value="SLL1173 PROTEIN"/>
    <property type="match status" value="1"/>
</dbReference>
<dbReference type="SUPFAM" id="SSF53335">
    <property type="entry name" value="S-adenosyl-L-methionine-dependent methyltransferases"/>
    <property type="match status" value="1"/>
</dbReference>
<dbReference type="EMBL" id="CP048029">
    <property type="protein sequence ID" value="QIK36799.1"/>
    <property type="molecule type" value="Genomic_DNA"/>
</dbReference>
<evidence type="ECO:0000313" key="3">
    <source>
        <dbReference type="Proteomes" id="UP000502699"/>
    </source>
</evidence>
<dbReference type="InterPro" id="IPR052514">
    <property type="entry name" value="SAM-dependent_MTase"/>
</dbReference>
<dbReference type="KEGG" id="cjap:GWK36_00945"/>
<sequence length="279" mass="30063">MRALIAAMLPAWFKAWLYRWICGPEANASATPPAPAASSPGPVLISGMAGKDLAMYIVPGDIISDALAASGLWEPELTQRLLAQAQEGGLLVEVGANLGYFSLLWAQAHPANRVIALEPAPRNIELFRASIACNGLSGRVSLLPVAAGPRLALMPFDLGPEVQTGWGGVVWDEARALSPTQVVVVPLDELLAEIPQIAVLKIDVEGFDTLVLEGCRRLLSERRILTLYYEQNHPRMAALGIDPGRAHSLLAELGYETWPLETSCPEVMEWIARPKAGHP</sequence>
<dbReference type="AlphaFoldDB" id="A0A6G7V9R3"/>
<evidence type="ECO:0000313" key="2">
    <source>
        <dbReference type="EMBL" id="QIK36799.1"/>
    </source>
</evidence>
<accession>A0A6G7V9R3</accession>
<dbReference type="Gene3D" id="3.40.50.150">
    <property type="entry name" value="Vaccinia Virus protein VP39"/>
    <property type="match status" value="1"/>
</dbReference>
<dbReference type="GO" id="GO:0008168">
    <property type="term" value="F:methyltransferase activity"/>
    <property type="evidence" value="ECO:0007669"/>
    <property type="project" value="UniProtKB-KW"/>
</dbReference>
<evidence type="ECO:0000259" key="1">
    <source>
        <dbReference type="Pfam" id="PF05050"/>
    </source>
</evidence>
<dbReference type="PANTHER" id="PTHR34203">
    <property type="entry name" value="METHYLTRANSFERASE, FKBM FAMILY PROTEIN"/>
    <property type="match status" value="1"/>
</dbReference>
<dbReference type="Proteomes" id="UP000502699">
    <property type="component" value="Chromosome"/>
</dbReference>
<proteinExistence type="predicted"/>
<keyword evidence="2" id="KW-0808">Transferase</keyword>
<dbReference type="InterPro" id="IPR029063">
    <property type="entry name" value="SAM-dependent_MTases_sf"/>
</dbReference>
<protein>
    <submittedName>
        <fullName evidence="2">FkbM family methyltransferase</fullName>
    </submittedName>
</protein>